<organism evidence="2">
    <name type="scientific">viral metagenome</name>
    <dbReference type="NCBI Taxonomy" id="1070528"/>
    <lineage>
        <taxon>unclassified sequences</taxon>
        <taxon>metagenomes</taxon>
        <taxon>organismal metagenomes</taxon>
    </lineage>
</organism>
<dbReference type="EMBL" id="MN740336">
    <property type="protein sequence ID" value="QHU01254.1"/>
    <property type="molecule type" value="Genomic_DNA"/>
</dbReference>
<name>A0A6C0JCC0_9ZZZZ</name>
<accession>A0A6C0JCC0</accession>
<evidence type="ECO:0000256" key="1">
    <source>
        <dbReference type="SAM" id="Phobius"/>
    </source>
</evidence>
<sequence length="75" mass="8682">MSTKSTYHIFPNTEEQLGKTPFHSFGNAHFLDYLNLLTFAGGAAFFFYYFIDNFDSIGYIMFIFGILIVCEIFLI</sequence>
<protein>
    <submittedName>
        <fullName evidence="2">Uncharacterized protein</fullName>
    </submittedName>
</protein>
<evidence type="ECO:0000313" key="2">
    <source>
        <dbReference type="EMBL" id="QHU01254.1"/>
    </source>
</evidence>
<keyword evidence="1" id="KW-0472">Membrane</keyword>
<proteinExistence type="predicted"/>
<feature type="transmembrane region" description="Helical" evidence="1">
    <location>
        <begin position="33"/>
        <end position="51"/>
    </location>
</feature>
<reference evidence="2" key="1">
    <citation type="journal article" date="2020" name="Nature">
        <title>Giant virus diversity and host interactions through global metagenomics.</title>
        <authorList>
            <person name="Schulz F."/>
            <person name="Roux S."/>
            <person name="Paez-Espino D."/>
            <person name="Jungbluth S."/>
            <person name="Walsh D.A."/>
            <person name="Denef V.J."/>
            <person name="McMahon K.D."/>
            <person name="Konstantinidis K.T."/>
            <person name="Eloe-Fadrosh E.A."/>
            <person name="Kyrpides N.C."/>
            <person name="Woyke T."/>
        </authorList>
    </citation>
    <scope>NUCLEOTIDE SEQUENCE</scope>
    <source>
        <strain evidence="2">GVMAG-M-3300025860-25</strain>
    </source>
</reference>
<feature type="transmembrane region" description="Helical" evidence="1">
    <location>
        <begin position="57"/>
        <end position="74"/>
    </location>
</feature>
<dbReference type="AlphaFoldDB" id="A0A6C0JCC0"/>
<keyword evidence="1" id="KW-0812">Transmembrane</keyword>
<keyword evidence="1" id="KW-1133">Transmembrane helix</keyword>